<sequence>MLHRRLTHLHRLEAALQRGVLLDVLAVFVERGGADRLQFTASELRFQDRGGVDRALGGSSTDQGVQLVDKQDDVTAGVDLLEHLLEAFLEVTAVAATRHQRSQIQRVELLVLERLGHLAVHDGLRQSFDDRGLADAGLADQHRVVLGAPREHLHDPLDFLLAADDRVQFAFHRRRREVAAELVEHQGRRRRAGLSPAAAGAGFGGLLALVTGEQLDHLLAHPGQLGAQLDQHLGGHAFTLSDEAQQNVFGPDVVVAKLQRFTQAQLEDLFGAGGKRNVPRRRLLALADDLLDLTAHTFQRDPQRLQ</sequence>
<evidence type="ECO:0000313" key="1">
    <source>
        <dbReference type="EMBL" id="CKS82352.1"/>
    </source>
</evidence>
<proteinExistence type="predicted"/>
<reference evidence="1 2" key="1">
    <citation type="submission" date="2015-03" db="EMBL/GenBank/DDBJ databases">
        <authorList>
            <consortium name="Pathogen Informatics"/>
        </authorList>
    </citation>
    <scope>NUCLEOTIDE SEQUENCE [LARGE SCALE GENOMIC DNA]</scope>
    <source>
        <strain evidence="1 2">Bir 187</strain>
    </source>
</reference>
<dbReference type="Proteomes" id="UP000049023">
    <property type="component" value="Unassembled WGS sequence"/>
</dbReference>
<evidence type="ECO:0000313" key="2">
    <source>
        <dbReference type="Proteomes" id="UP000049023"/>
    </source>
</evidence>
<organism evidence="1 2">
    <name type="scientific">Mycobacterium tuberculosis</name>
    <dbReference type="NCBI Taxonomy" id="1773"/>
    <lineage>
        <taxon>Bacteria</taxon>
        <taxon>Bacillati</taxon>
        <taxon>Actinomycetota</taxon>
        <taxon>Actinomycetes</taxon>
        <taxon>Mycobacteriales</taxon>
        <taxon>Mycobacteriaceae</taxon>
        <taxon>Mycobacterium</taxon>
        <taxon>Mycobacterium tuberculosis complex</taxon>
    </lineage>
</organism>
<dbReference type="AntiFam" id="ANF00007">
    <property type="entry name" value="Shadow ORF (opposite clpB)"/>
</dbReference>
<dbReference type="EMBL" id="CNFU01000969">
    <property type="protein sequence ID" value="CKS82352.1"/>
    <property type="molecule type" value="Genomic_DNA"/>
</dbReference>
<dbReference type="AlphaFoldDB" id="A0A655AHM5"/>
<gene>
    <name evidence="1" type="ORF">ERS027661_03577</name>
</gene>
<name>A0A655AHM5_MYCTX</name>
<accession>A0A655AHM5</accession>
<protein>
    <submittedName>
        <fullName evidence="1">Protein of uncharacterized function (DUF3170)</fullName>
    </submittedName>
</protein>